<dbReference type="InterPro" id="IPR009072">
    <property type="entry name" value="Histone-fold"/>
</dbReference>
<keyword evidence="8" id="KW-1185">Reference proteome</keyword>
<dbReference type="PANTHER" id="PTHR11064">
    <property type="entry name" value="CCAAT-BINDING TRANSCRIPTION FACTOR-RELATED"/>
    <property type="match status" value="1"/>
</dbReference>
<comment type="similarity">
    <text evidence="1">Belongs to the NFYB/HAP3 subunit family.</text>
</comment>
<dbReference type="PROSITE" id="PS00685">
    <property type="entry name" value="NFYB_HAP3"/>
    <property type="match status" value="1"/>
</dbReference>
<dbReference type="Gene3D" id="1.10.20.10">
    <property type="entry name" value="Histone, subunit A"/>
    <property type="match status" value="1"/>
</dbReference>
<organism evidence="7 8">
    <name type="scientific">Brettanomyces naardenensis</name>
    <name type="common">Yeast</name>
    <dbReference type="NCBI Taxonomy" id="13370"/>
    <lineage>
        <taxon>Eukaryota</taxon>
        <taxon>Fungi</taxon>
        <taxon>Dikarya</taxon>
        <taxon>Ascomycota</taxon>
        <taxon>Saccharomycotina</taxon>
        <taxon>Pichiomycetes</taxon>
        <taxon>Pichiales</taxon>
        <taxon>Pichiaceae</taxon>
        <taxon>Brettanomyces</taxon>
    </lineage>
</organism>
<dbReference type="CDD" id="cd22907">
    <property type="entry name" value="HFD_NFYB"/>
    <property type="match status" value="1"/>
</dbReference>
<sequence>MTGYQLREQDRWLPIANVARLMKNTLPATAKVSKDAKECMQECVSEFISFITSEASDKCLMEKRKTINGEDILYSMNILGFENYSEVLKIYLAKYRQQQALKQERGEPRKKKTKPRKAGESDTENESQSETNEPSSRSPQNGNKIGDKHGEEVDGLGDNAGADFLQYTGDDKSDDQQEDQELQLGQQAGEQQQQKQQEKQSRQKQQTEHLVLQHQNSQQNQILSLEQQDSGATSHSHDNNQANEVPVTNDAGLATGYVDQLYEQSYGDGGYSHNPNYHNSSYGGGVDLTRVSLDPSGNKTNDVPGDHSSTAMSPSGSSGVANGADVPSQADPSDYSSAGHDGPGGDLGNIKQSLIAAPKMKTTTTATSNDAELSLNLNDNVATAVSETEELAGLTNGHHGENVLYRYQADF</sequence>
<protein>
    <submittedName>
        <fullName evidence="7">DEKNAAC102375</fullName>
    </submittedName>
</protein>
<name>A0A448YKB9_BRENA</name>
<dbReference type="AlphaFoldDB" id="A0A448YKB9"/>
<accession>A0A448YKB9</accession>
<evidence type="ECO:0000313" key="8">
    <source>
        <dbReference type="Proteomes" id="UP000290900"/>
    </source>
</evidence>
<dbReference type="GO" id="GO:0000978">
    <property type="term" value="F:RNA polymerase II cis-regulatory region sequence-specific DNA binding"/>
    <property type="evidence" value="ECO:0007669"/>
    <property type="project" value="TreeGrafter"/>
</dbReference>
<dbReference type="GO" id="GO:0001228">
    <property type="term" value="F:DNA-binding transcription activator activity, RNA polymerase II-specific"/>
    <property type="evidence" value="ECO:0007669"/>
    <property type="project" value="InterPro"/>
</dbReference>
<dbReference type="GO" id="GO:0016602">
    <property type="term" value="C:CCAAT-binding factor complex"/>
    <property type="evidence" value="ECO:0007669"/>
    <property type="project" value="InterPro"/>
</dbReference>
<evidence type="ECO:0000256" key="1">
    <source>
        <dbReference type="ARBA" id="ARBA00009053"/>
    </source>
</evidence>
<feature type="domain" description="Transcription factor CBF/NF-Y/archaeal histone" evidence="6">
    <location>
        <begin position="11"/>
        <end position="74"/>
    </location>
</feature>
<gene>
    <name evidence="7" type="ORF">BRENAR_LOCUS2076</name>
</gene>
<dbReference type="PANTHER" id="PTHR11064:SF9">
    <property type="entry name" value="NUCLEAR TRANSCRIPTION FACTOR Y SUBUNIT BETA"/>
    <property type="match status" value="1"/>
</dbReference>
<dbReference type="OrthoDB" id="386949at2759"/>
<evidence type="ECO:0000313" key="7">
    <source>
        <dbReference type="EMBL" id="VEU21341.1"/>
    </source>
</evidence>
<feature type="region of interest" description="Disordered" evidence="5">
    <location>
        <begin position="100"/>
        <end position="247"/>
    </location>
</feature>
<reference evidence="7 8" key="1">
    <citation type="submission" date="2018-12" db="EMBL/GenBank/DDBJ databases">
        <authorList>
            <person name="Tiukova I."/>
            <person name="Dainat J."/>
        </authorList>
    </citation>
    <scope>NUCLEOTIDE SEQUENCE [LARGE SCALE GENOMIC DNA]</scope>
</reference>
<dbReference type="EMBL" id="CAACVR010000012">
    <property type="protein sequence ID" value="VEU21341.1"/>
    <property type="molecule type" value="Genomic_DNA"/>
</dbReference>
<dbReference type="SUPFAM" id="SSF47113">
    <property type="entry name" value="Histone-fold"/>
    <property type="match status" value="1"/>
</dbReference>
<keyword evidence="4" id="KW-0804">Transcription</keyword>
<dbReference type="InterPro" id="IPR003956">
    <property type="entry name" value="Transcrpt_fac_NFYB/HAP3_CS"/>
</dbReference>
<dbReference type="InterPro" id="IPR003958">
    <property type="entry name" value="CBFA_NFYB_domain"/>
</dbReference>
<evidence type="ECO:0000256" key="3">
    <source>
        <dbReference type="ARBA" id="ARBA00023125"/>
    </source>
</evidence>
<feature type="compositionally biased region" description="Low complexity" evidence="5">
    <location>
        <begin position="182"/>
        <end position="195"/>
    </location>
</feature>
<dbReference type="InParanoid" id="A0A448YKB9"/>
<dbReference type="Pfam" id="PF00808">
    <property type="entry name" value="CBFD_NFYB_HMF"/>
    <property type="match status" value="1"/>
</dbReference>
<keyword evidence="2" id="KW-0805">Transcription regulation</keyword>
<evidence type="ECO:0000259" key="6">
    <source>
        <dbReference type="Pfam" id="PF00808"/>
    </source>
</evidence>
<keyword evidence="3" id="KW-0238">DNA-binding</keyword>
<feature type="region of interest" description="Disordered" evidence="5">
    <location>
        <begin position="266"/>
        <end position="350"/>
    </location>
</feature>
<proteinExistence type="inferred from homology"/>
<evidence type="ECO:0000256" key="2">
    <source>
        <dbReference type="ARBA" id="ARBA00023015"/>
    </source>
</evidence>
<feature type="compositionally biased region" description="Polar residues" evidence="5">
    <location>
        <begin position="128"/>
        <end position="143"/>
    </location>
</feature>
<dbReference type="PRINTS" id="PR00615">
    <property type="entry name" value="CCAATSUBUNTA"/>
</dbReference>
<evidence type="ECO:0000256" key="5">
    <source>
        <dbReference type="SAM" id="MobiDB-lite"/>
    </source>
</evidence>
<dbReference type="GO" id="GO:0046982">
    <property type="term" value="F:protein heterodimerization activity"/>
    <property type="evidence" value="ECO:0007669"/>
    <property type="project" value="InterPro"/>
</dbReference>
<feature type="compositionally biased region" description="Basic and acidic residues" evidence="5">
    <location>
        <begin position="196"/>
        <end position="207"/>
    </location>
</feature>
<feature type="compositionally biased region" description="Low complexity" evidence="5">
    <location>
        <begin position="308"/>
        <end position="318"/>
    </location>
</feature>
<dbReference type="STRING" id="13370.A0A448YKB9"/>
<feature type="compositionally biased region" description="Polar residues" evidence="5">
    <location>
        <begin position="213"/>
        <end position="243"/>
    </location>
</feature>
<dbReference type="InterPro" id="IPR027113">
    <property type="entry name" value="Transc_fact_NFYB/HAP3"/>
</dbReference>
<evidence type="ECO:0000256" key="4">
    <source>
        <dbReference type="ARBA" id="ARBA00023163"/>
    </source>
</evidence>
<dbReference type="Proteomes" id="UP000290900">
    <property type="component" value="Unassembled WGS sequence"/>
</dbReference>